<evidence type="ECO:0000256" key="13">
    <source>
        <dbReference type="ARBA" id="ARBA00023065"/>
    </source>
</evidence>
<accession>A0AAV1HAJ6</accession>
<gene>
    <name evidence="28" type="ORF">XNOV1_A039258</name>
</gene>
<dbReference type="GO" id="GO:0030424">
    <property type="term" value="C:axon"/>
    <property type="evidence" value="ECO:0007669"/>
    <property type="project" value="UniProtKB-SubCell"/>
</dbReference>
<evidence type="ECO:0000256" key="15">
    <source>
        <dbReference type="ARBA" id="ARBA00023157"/>
    </source>
</evidence>
<dbReference type="AlphaFoldDB" id="A0AAV1HAJ6"/>
<keyword evidence="29" id="KW-1185">Reference proteome</keyword>
<keyword evidence="15" id="KW-1015">Disulfide bond</keyword>
<evidence type="ECO:0000256" key="1">
    <source>
        <dbReference type="ARBA" id="ARBA00004251"/>
    </source>
</evidence>
<evidence type="ECO:0000256" key="11">
    <source>
        <dbReference type="ARBA" id="ARBA00022989"/>
    </source>
</evidence>
<dbReference type="Proteomes" id="UP001178508">
    <property type="component" value="Chromosome 21"/>
</dbReference>
<evidence type="ECO:0000256" key="4">
    <source>
        <dbReference type="ARBA" id="ARBA00010404"/>
    </source>
</evidence>
<evidence type="ECO:0000256" key="25">
    <source>
        <dbReference type="ARBA" id="ARBA00049669"/>
    </source>
</evidence>
<evidence type="ECO:0000256" key="5">
    <source>
        <dbReference type="ARBA" id="ARBA00022448"/>
    </source>
</evidence>
<comment type="subcellular location">
    <subcellularLocation>
        <location evidence="1">Cell membrane</location>
        <topology evidence="1">Single-pass type I membrane protein</topology>
    </subcellularLocation>
    <subcellularLocation>
        <location evidence="3">Cell projection</location>
        <location evidence="3">Axon</location>
    </subcellularLocation>
    <subcellularLocation>
        <location evidence="2">Perikaryon</location>
    </subcellularLocation>
</comment>
<dbReference type="InterPro" id="IPR007110">
    <property type="entry name" value="Ig-like_dom"/>
</dbReference>
<organism evidence="28 29">
    <name type="scientific">Xyrichtys novacula</name>
    <name type="common">Pearly razorfish</name>
    <name type="synonym">Hemipteronotus novacula</name>
    <dbReference type="NCBI Taxonomy" id="13765"/>
    <lineage>
        <taxon>Eukaryota</taxon>
        <taxon>Metazoa</taxon>
        <taxon>Chordata</taxon>
        <taxon>Craniata</taxon>
        <taxon>Vertebrata</taxon>
        <taxon>Euteleostomi</taxon>
        <taxon>Actinopterygii</taxon>
        <taxon>Neopterygii</taxon>
        <taxon>Teleostei</taxon>
        <taxon>Neoteleostei</taxon>
        <taxon>Acanthomorphata</taxon>
        <taxon>Eupercaria</taxon>
        <taxon>Labriformes</taxon>
        <taxon>Labridae</taxon>
        <taxon>Xyrichtys</taxon>
    </lineage>
</organism>
<keyword evidence="11" id="KW-1133">Transmembrane helix</keyword>
<dbReference type="PROSITE" id="PS50835">
    <property type="entry name" value="IG_LIKE"/>
    <property type="match status" value="1"/>
</dbReference>
<evidence type="ECO:0000256" key="8">
    <source>
        <dbReference type="ARBA" id="ARBA00022692"/>
    </source>
</evidence>
<evidence type="ECO:0000256" key="3">
    <source>
        <dbReference type="ARBA" id="ARBA00004489"/>
    </source>
</evidence>
<reference evidence="28" key="1">
    <citation type="submission" date="2023-08" db="EMBL/GenBank/DDBJ databases">
        <authorList>
            <person name="Alioto T."/>
            <person name="Alioto T."/>
            <person name="Gomez Garrido J."/>
        </authorList>
    </citation>
    <scope>NUCLEOTIDE SEQUENCE</scope>
</reference>
<dbReference type="EMBL" id="OY660884">
    <property type="protein sequence ID" value="CAJ1082971.1"/>
    <property type="molecule type" value="Genomic_DNA"/>
</dbReference>
<keyword evidence="7" id="KW-1003">Cell membrane</keyword>
<protein>
    <recommendedName>
        <fullName evidence="24">Sodium channel regulatory subunit beta-1</fullName>
    </recommendedName>
    <alternativeName>
        <fullName evidence="22">Sodium channel regulatory subunit beta-3</fullName>
    </alternativeName>
</protein>
<keyword evidence="13" id="KW-0406">Ion transport</keyword>
<evidence type="ECO:0000256" key="21">
    <source>
        <dbReference type="ARBA" id="ARBA00024210"/>
    </source>
</evidence>
<dbReference type="InterPro" id="IPR027098">
    <property type="entry name" value="Na_channel_b1/b3"/>
</dbReference>
<keyword evidence="17" id="KW-0739">Sodium transport</keyword>
<evidence type="ECO:0000256" key="23">
    <source>
        <dbReference type="ARBA" id="ARBA00045714"/>
    </source>
</evidence>
<feature type="chain" id="PRO_5043695991" description="Sodium channel regulatory subunit beta-1" evidence="26">
    <location>
        <begin position="25"/>
        <end position="254"/>
    </location>
</feature>
<sequence length="254" mass="28550">MAAAAAHLLLLSLLCSLFVYQCHGACAEVDSDTEAVAGKGFKLGCISCKRRSEVDGAATVEWYFRPKGEADFVHIYTYNEDGPTIEHDHFVDRVDWNGSKRSNDIQDASIYLLNVTFNDSGTYQCFFNRILFYSFYEYNTVVSKVVHLTVVAKATRGTASIVSEVMMYVSIIGLQVWLLIEMIYCYRKIAAAGEEALREAANAEYLAIASESKDNSQKHVLHFHEKPLCINEPHCRSIYCTYSISLSLCSHTFI</sequence>
<evidence type="ECO:0000256" key="9">
    <source>
        <dbReference type="ARBA" id="ARBA00022729"/>
    </source>
</evidence>
<evidence type="ECO:0000256" key="19">
    <source>
        <dbReference type="ARBA" id="ARBA00023303"/>
    </source>
</evidence>
<dbReference type="FunFam" id="2.60.40.10:FF:000375">
    <property type="entry name" value="Sodium channel beta 1 subunit"/>
    <property type="match status" value="1"/>
</dbReference>
<keyword evidence="10" id="KW-0851">Voltage-gated channel</keyword>
<dbReference type="InterPro" id="IPR013106">
    <property type="entry name" value="Ig_V-set"/>
</dbReference>
<keyword evidence="18" id="KW-0966">Cell projection</keyword>
<evidence type="ECO:0000313" key="28">
    <source>
        <dbReference type="EMBL" id="CAJ1082971.1"/>
    </source>
</evidence>
<dbReference type="GO" id="GO:0043204">
    <property type="term" value="C:perikaryon"/>
    <property type="evidence" value="ECO:0007669"/>
    <property type="project" value="UniProtKB-SubCell"/>
</dbReference>
<dbReference type="InterPro" id="IPR013783">
    <property type="entry name" value="Ig-like_fold"/>
</dbReference>
<evidence type="ECO:0000256" key="16">
    <source>
        <dbReference type="ARBA" id="ARBA00023180"/>
    </source>
</evidence>
<dbReference type="GO" id="GO:0019871">
    <property type="term" value="F:sodium channel inhibitor activity"/>
    <property type="evidence" value="ECO:0007669"/>
    <property type="project" value="TreeGrafter"/>
</dbReference>
<dbReference type="PANTHER" id="PTHR10546">
    <property type="entry name" value="SODIUM CHANNEL SUBUNIT BETA-1 AND 3"/>
    <property type="match status" value="1"/>
</dbReference>
<evidence type="ECO:0000256" key="20">
    <source>
        <dbReference type="ARBA" id="ARBA00023319"/>
    </source>
</evidence>
<keyword evidence="8" id="KW-0812">Transmembrane</keyword>
<dbReference type="GO" id="GO:0086091">
    <property type="term" value="P:regulation of heart rate by cardiac conduction"/>
    <property type="evidence" value="ECO:0007669"/>
    <property type="project" value="TreeGrafter"/>
</dbReference>
<name>A0AAV1HAJ6_XYRNO</name>
<evidence type="ECO:0000256" key="18">
    <source>
        <dbReference type="ARBA" id="ARBA00023273"/>
    </source>
</evidence>
<evidence type="ECO:0000256" key="22">
    <source>
        <dbReference type="ARBA" id="ARBA00044530"/>
    </source>
</evidence>
<feature type="domain" description="Ig-like" evidence="27">
    <location>
        <begin position="46"/>
        <end position="125"/>
    </location>
</feature>
<evidence type="ECO:0000256" key="6">
    <source>
        <dbReference type="ARBA" id="ARBA00022461"/>
    </source>
</evidence>
<feature type="signal peptide" evidence="26">
    <location>
        <begin position="1"/>
        <end position="24"/>
    </location>
</feature>
<evidence type="ECO:0000259" key="27">
    <source>
        <dbReference type="PROSITE" id="PS50835"/>
    </source>
</evidence>
<evidence type="ECO:0000256" key="14">
    <source>
        <dbReference type="ARBA" id="ARBA00023136"/>
    </source>
</evidence>
<keyword evidence="19 28" id="KW-0407">Ion channel</keyword>
<evidence type="ECO:0000256" key="24">
    <source>
        <dbReference type="ARBA" id="ARBA00047180"/>
    </source>
</evidence>
<comment type="function">
    <text evidence="23">Regulatory subunit of multiple voltage-gated sodium (Nav) channels directly mediating the depolarization of excitable membranes. Navs, also called VGSCs (voltage-gated sodium channels) or VDSCs (voltage-dependent sodium channels), operate by switching between closed and open conformations depending on the voltage difference across the membrane. In the open conformation they allow Na(+) ions to selectively pass through the pore, along their electrochemical gradient. The influx of Na+ ions provokes membrane depolarization, initiating the propagation of electrical signals throughout cells and tissues. The accessory beta subunits participate in localization and functional modulation of the Nav channels. Modulates the activity of SCN1A/Nav1.1, SCN2A/Nav1.2, SCN3A/Nav1.3, SCN4A/Nav1.4, SCN5A/Nav1.5, SCN8A/Nav1.6, SCN9A/Nav1.7 and SCN10A/Nav1.8.</text>
</comment>
<evidence type="ECO:0000256" key="12">
    <source>
        <dbReference type="ARBA" id="ARBA00023053"/>
    </source>
</evidence>
<keyword evidence="6" id="KW-0894">Sodium channel</keyword>
<dbReference type="PANTHER" id="PTHR10546:SF2">
    <property type="entry name" value="SODIUM CHANNEL SUBUNIT BETA-1"/>
    <property type="match status" value="1"/>
</dbReference>
<keyword evidence="5" id="KW-0813">Transport</keyword>
<dbReference type="Pfam" id="PF07686">
    <property type="entry name" value="V-set"/>
    <property type="match status" value="1"/>
</dbReference>
<keyword evidence="20" id="KW-0393">Immunoglobulin domain</keyword>
<dbReference type="GO" id="GO:0005272">
    <property type="term" value="F:sodium channel activity"/>
    <property type="evidence" value="ECO:0007669"/>
    <property type="project" value="UniProtKB-KW"/>
</dbReference>
<proteinExistence type="inferred from homology"/>
<comment type="subunit">
    <text evidence="25">A voltage-gated sodium (Nav) channel consists of an ion-conducting pore-forming alpha subunit functional on its own that is regulated by one or more beta subunits. Forms homodimers and homotrimers. SCN3B is non-covalently associated with alpha subunits and induces the formation of alpha subunit oligomers, including trimers. Interacts with SCN5A/Nav1.5; regulatory subunit of SCN5A/Nav1.5. Interacts with SCN7A/Nav2.1; probable regulatory subunit of SCN7A/Nav2.1. Interacts with SCN10A; regulatory subunit of SCN10A/Nav1.8. Interacts with NFASC; probably involved in targeting the sodium channels to the nodes of Ranvier.</text>
</comment>
<evidence type="ECO:0000256" key="7">
    <source>
        <dbReference type="ARBA" id="ARBA00022475"/>
    </source>
</evidence>
<evidence type="ECO:0000313" key="29">
    <source>
        <dbReference type="Proteomes" id="UP001178508"/>
    </source>
</evidence>
<evidence type="ECO:0000256" key="2">
    <source>
        <dbReference type="ARBA" id="ARBA00004484"/>
    </source>
</evidence>
<dbReference type="Gene3D" id="2.60.40.10">
    <property type="entry name" value="Immunoglobulins"/>
    <property type="match status" value="1"/>
</dbReference>
<evidence type="ECO:0000256" key="10">
    <source>
        <dbReference type="ARBA" id="ARBA00022882"/>
    </source>
</evidence>
<dbReference type="GO" id="GO:0001518">
    <property type="term" value="C:voltage-gated sodium channel complex"/>
    <property type="evidence" value="ECO:0007669"/>
    <property type="project" value="InterPro"/>
</dbReference>
<keyword evidence="14" id="KW-0472">Membrane</keyword>
<keyword evidence="9 26" id="KW-0732">Signal</keyword>
<evidence type="ECO:0000256" key="26">
    <source>
        <dbReference type="SAM" id="SignalP"/>
    </source>
</evidence>
<dbReference type="GO" id="GO:0086002">
    <property type="term" value="P:cardiac muscle cell action potential involved in contraction"/>
    <property type="evidence" value="ECO:0007669"/>
    <property type="project" value="TreeGrafter"/>
</dbReference>
<comment type="similarity">
    <text evidence="21">Belongs to the sodium channel auxiliary subunit SCN1B (TC 8.A.17) family.</text>
</comment>
<evidence type="ECO:0000256" key="17">
    <source>
        <dbReference type="ARBA" id="ARBA00023201"/>
    </source>
</evidence>
<dbReference type="GO" id="GO:0044325">
    <property type="term" value="F:transmembrane transporter binding"/>
    <property type="evidence" value="ECO:0007669"/>
    <property type="project" value="TreeGrafter"/>
</dbReference>
<comment type="similarity">
    <text evidence="4">Belongs to the sodium channel auxiliary subunit SCN3B (TC 8.A.17) family.</text>
</comment>
<dbReference type="InterPro" id="IPR036179">
    <property type="entry name" value="Ig-like_dom_sf"/>
</dbReference>
<dbReference type="SUPFAM" id="SSF48726">
    <property type="entry name" value="Immunoglobulin"/>
    <property type="match status" value="1"/>
</dbReference>
<keyword evidence="12" id="KW-0915">Sodium</keyword>
<keyword evidence="16" id="KW-0325">Glycoprotein</keyword>